<dbReference type="SUPFAM" id="SSF56300">
    <property type="entry name" value="Metallo-dependent phosphatases"/>
    <property type="match status" value="1"/>
</dbReference>
<feature type="transmembrane region" description="Helical" evidence="3">
    <location>
        <begin position="134"/>
        <end position="155"/>
    </location>
</feature>
<evidence type="ECO:0000256" key="1">
    <source>
        <dbReference type="ARBA" id="ARBA00022723"/>
    </source>
</evidence>
<feature type="transmembrane region" description="Helical" evidence="3">
    <location>
        <begin position="42"/>
        <end position="61"/>
    </location>
</feature>
<comment type="caution">
    <text evidence="5">The sequence shown here is derived from an EMBL/GenBank/DDBJ whole genome shotgun (WGS) entry which is preliminary data.</text>
</comment>
<dbReference type="InterPro" id="IPR051158">
    <property type="entry name" value="Metallophosphoesterase_sf"/>
</dbReference>
<dbReference type="Pfam" id="PF00149">
    <property type="entry name" value="Metallophos"/>
    <property type="match status" value="1"/>
</dbReference>
<proteinExistence type="predicted"/>
<accession>A0ABU5S189</accession>
<reference evidence="5 6" key="1">
    <citation type="submission" date="2023-12" db="EMBL/GenBank/DDBJ databases">
        <title>Novel species of the genus Arcicella isolated from rivers.</title>
        <authorList>
            <person name="Lu H."/>
        </authorList>
    </citation>
    <scope>NUCLEOTIDE SEQUENCE [LARGE SCALE GENOMIC DNA]</scope>
    <source>
        <strain evidence="5 6">DC2W</strain>
    </source>
</reference>
<keyword evidence="3" id="KW-0812">Transmembrane</keyword>
<sequence length="425" mass="48016">MNKLIIIPIVSIVLLLIDWYVWQAVKVSIQNTSANTQNITKYIFWGLTSITMLGMWLYNFTPPEWLGKNLRTIIMVGVFINYFSKIFVVLFLLIDDIVRLFRLIVSKFSSTSTTSISTPDQPSALNTPITRSEFLMKTAVIAGAVPALGLTWGIISGAHDYRVRKVKLALKNLPKQFDGMTIAQISDIHSGSFFNRVAVKGGVEMLMKEKPDVVFFTGDLVNNLASEVQEYIDIFNKVKAPLGVYSTLGNHDYADYVRWDNDLIGKQKNLNDLMRAHKVMGYDLLMDENRFIEQGGEKLAIIGVQNISGQNRFHTYGDLSKAVKGTEEAPVKLLLSHDPTHWDKEVNTKFKDIDVMFSGHTHGTQFGITIGNETWSPAQYVYKQWGGLYEEGDQKLYVNRGYGYIGYPGRIGMPPEITVFELKRA</sequence>
<feature type="transmembrane region" description="Helical" evidence="3">
    <location>
        <begin position="5"/>
        <end position="22"/>
    </location>
</feature>
<gene>
    <name evidence="5" type="ORF">VB776_04950</name>
</gene>
<name>A0ABU5S189_9BACT</name>
<keyword evidence="3" id="KW-0472">Membrane</keyword>
<organism evidence="5 6">
    <name type="scientific">Arcicella gelida</name>
    <dbReference type="NCBI Taxonomy" id="2984195"/>
    <lineage>
        <taxon>Bacteria</taxon>
        <taxon>Pseudomonadati</taxon>
        <taxon>Bacteroidota</taxon>
        <taxon>Cytophagia</taxon>
        <taxon>Cytophagales</taxon>
        <taxon>Flectobacillaceae</taxon>
        <taxon>Arcicella</taxon>
    </lineage>
</organism>
<evidence type="ECO:0000256" key="3">
    <source>
        <dbReference type="SAM" id="Phobius"/>
    </source>
</evidence>
<dbReference type="EMBL" id="JAYGIL010000004">
    <property type="protein sequence ID" value="MEA5402247.1"/>
    <property type="molecule type" value="Genomic_DNA"/>
</dbReference>
<evidence type="ECO:0000256" key="2">
    <source>
        <dbReference type="ARBA" id="ARBA00022801"/>
    </source>
</evidence>
<dbReference type="InterPro" id="IPR029052">
    <property type="entry name" value="Metallo-depent_PP-like"/>
</dbReference>
<dbReference type="PANTHER" id="PTHR31302:SF31">
    <property type="entry name" value="PHOSPHODIESTERASE YAEI"/>
    <property type="match status" value="1"/>
</dbReference>
<keyword evidence="1" id="KW-0479">Metal-binding</keyword>
<keyword evidence="3" id="KW-1133">Transmembrane helix</keyword>
<dbReference type="Proteomes" id="UP001303899">
    <property type="component" value="Unassembled WGS sequence"/>
</dbReference>
<dbReference type="RefSeq" id="WP_323326594.1">
    <property type="nucleotide sequence ID" value="NZ_JAYGIL010000004.1"/>
</dbReference>
<feature type="domain" description="Calcineurin-like phosphoesterase" evidence="4">
    <location>
        <begin position="180"/>
        <end position="362"/>
    </location>
</feature>
<dbReference type="PANTHER" id="PTHR31302">
    <property type="entry name" value="TRANSMEMBRANE PROTEIN WITH METALLOPHOSPHOESTERASE DOMAIN-RELATED"/>
    <property type="match status" value="1"/>
</dbReference>
<evidence type="ECO:0000259" key="4">
    <source>
        <dbReference type="Pfam" id="PF00149"/>
    </source>
</evidence>
<dbReference type="Gene3D" id="3.60.21.10">
    <property type="match status" value="1"/>
</dbReference>
<evidence type="ECO:0000313" key="6">
    <source>
        <dbReference type="Proteomes" id="UP001303899"/>
    </source>
</evidence>
<feature type="transmembrane region" description="Helical" evidence="3">
    <location>
        <begin position="73"/>
        <end position="94"/>
    </location>
</feature>
<protein>
    <submittedName>
        <fullName evidence="5">Metallophosphoesterase</fullName>
    </submittedName>
</protein>
<keyword evidence="2" id="KW-0378">Hydrolase</keyword>
<evidence type="ECO:0000313" key="5">
    <source>
        <dbReference type="EMBL" id="MEA5402247.1"/>
    </source>
</evidence>
<dbReference type="InterPro" id="IPR004843">
    <property type="entry name" value="Calcineurin-like_PHP"/>
</dbReference>
<keyword evidence="6" id="KW-1185">Reference proteome</keyword>